<organism evidence="3">
    <name type="scientific">Grosmannia clavigera (strain kw1407 / UAMH 11150)</name>
    <name type="common">Blue stain fungus</name>
    <name type="synonym">Graphiocladiella clavigera</name>
    <dbReference type="NCBI Taxonomy" id="655863"/>
    <lineage>
        <taxon>Eukaryota</taxon>
        <taxon>Fungi</taxon>
        <taxon>Dikarya</taxon>
        <taxon>Ascomycota</taxon>
        <taxon>Pezizomycotina</taxon>
        <taxon>Sordariomycetes</taxon>
        <taxon>Sordariomycetidae</taxon>
        <taxon>Ophiostomatales</taxon>
        <taxon>Ophiostomataceae</taxon>
        <taxon>Leptographium</taxon>
    </lineage>
</organism>
<evidence type="ECO:0000313" key="2">
    <source>
        <dbReference type="EMBL" id="EFX04013.1"/>
    </source>
</evidence>
<dbReference type="OrthoDB" id="5231042at2759"/>
<reference evidence="2 3" key="1">
    <citation type="journal article" date="2011" name="Proc. Natl. Acad. Sci. U.S.A.">
        <title>Genome and transcriptome analyses of the mountain pine beetle-fungal symbiont Grosmannia clavigera, a lodgepole pine pathogen.</title>
        <authorList>
            <person name="DiGuistini S."/>
            <person name="Wang Y."/>
            <person name="Liao N.Y."/>
            <person name="Taylor G."/>
            <person name="Tanguay P."/>
            <person name="Feau N."/>
            <person name="Henrissat B."/>
            <person name="Chan S.K."/>
            <person name="Hesse-Orce U."/>
            <person name="Alamouti S.M."/>
            <person name="Tsui C.K.M."/>
            <person name="Docking R.T."/>
            <person name="Levasseur A."/>
            <person name="Haridas S."/>
            <person name="Robertson G."/>
            <person name="Birol I."/>
            <person name="Holt R.A."/>
            <person name="Marra M.A."/>
            <person name="Hamelin R.C."/>
            <person name="Hirst M."/>
            <person name="Jones S.J.M."/>
            <person name="Bohlmann J."/>
            <person name="Breuil C."/>
        </authorList>
    </citation>
    <scope>NUCLEOTIDE SEQUENCE [LARGE SCALE GENOMIC DNA]</scope>
    <source>
        <strain evidence="3">kw1407 / UAMH 11150</strain>
    </source>
</reference>
<evidence type="ECO:0000256" key="1">
    <source>
        <dbReference type="SAM" id="MobiDB-lite"/>
    </source>
</evidence>
<name>F0XDV4_GROCL</name>
<dbReference type="InParanoid" id="F0XDV4"/>
<evidence type="ECO:0000313" key="3">
    <source>
        <dbReference type="Proteomes" id="UP000007796"/>
    </source>
</evidence>
<accession>F0XDV4</accession>
<dbReference type="eggNOG" id="ENOG502RPXJ">
    <property type="taxonomic scope" value="Eukaryota"/>
</dbReference>
<dbReference type="HOGENOM" id="CLU_526803_0_0_1"/>
<feature type="region of interest" description="Disordered" evidence="1">
    <location>
        <begin position="489"/>
        <end position="517"/>
    </location>
</feature>
<sequence>MGARLPGQYAAPYLARAPNMGVRMSGQYAAPNPVSFSNMGAGGPVQRLAPGQAQSTAGRRHIPDYPIRLAPVQRIAHQSQGPQKPARSATLTYGIADNKTTAPQVPSHDNRSKSSLQEFAGQISAAATEQPPILFTPDPVPSEYFHKANIRVADRLAKGNGVAYLLEKSPTDTGTFSVFLEGLKYLEYPILDMVNYIANSQELCPQFKEADGESRECAASKAAAPKKDVCTPATSKTALTTHASAGAALEASLVGLSLSPQVLPPRRITSSGSVSSYAMDLGTLDFAVKDCDNEQSQSAQVDETDDLARDLQQILPTFEKVSQALVSISESKRELAAKRVLQNLKGASGADELLRTLLLLSAKSGAEASLETVPSCCGPKYSRKKLLHLRSSACIPPKWVFHTGFLPVRPQRNAETTIKATGESGQPQKTKENETVTNVNAGTQMDREQDSMSMTSILTALVDIMKTPVSMLDNCENPTAVPEVSQVVPSTPVKQKNTVGTDRGNSVTKGLNSSRWA</sequence>
<dbReference type="RefSeq" id="XP_014173495.1">
    <property type="nucleotide sequence ID" value="XM_014318020.1"/>
</dbReference>
<protein>
    <submittedName>
        <fullName evidence="2">Uncharacterized protein</fullName>
    </submittedName>
</protein>
<dbReference type="GeneID" id="25982076"/>
<gene>
    <name evidence="2" type="ORF">CMQ_941</name>
</gene>
<keyword evidence="3" id="KW-1185">Reference proteome</keyword>
<dbReference type="STRING" id="655863.F0XDV4"/>
<proteinExistence type="predicted"/>
<dbReference type="AlphaFoldDB" id="F0XDV4"/>
<dbReference type="Proteomes" id="UP000007796">
    <property type="component" value="Unassembled WGS sequence"/>
</dbReference>
<dbReference type="EMBL" id="GL629765">
    <property type="protein sequence ID" value="EFX04013.1"/>
    <property type="molecule type" value="Genomic_DNA"/>
</dbReference>